<feature type="transmembrane region" description="Helical" evidence="7">
    <location>
        <begin position="401"/>
        <end position="419"/>
    </location>
</feature>
<feature type="transmembrane region" description="Helical" evidence="7">
    <location>
        <begin position="119"/>
        <end position="139"/>
    </location>
</feature>
<comment type="similarity">
    <text evidence="2">Belongs to the SLC43A transporter (TC 2.A.1.44) family.</text>
</comment>
<dbReference type="AlphaFoldDB" id="A0A6A6B3S4"/>
<dbReference type="EMBL" id="ML995497">
    <property type="protein sequence ID" value="KAF2138258.1"/>
    <property type="molecule type" value="Genomic_DNA"/>
</dbReference>
<feature type="transmembrane region" description="Helical" evidence="7">
    <location>
        <begin position="146"/>
        <end position="170"/>
    </location>
</feature>
<evidence type="ECO:0000256" key="1">
    <source>
        <dbReference type="ARBA" id="ARBA00004141"/>
    </source>
</evidence>
<dbReference type="RefSeq" id="XP_033393971.1">
    <property type="nucleotide sequence ID" value="XM_033537376.1"/>
</dbReference>
<dbReference type="PANTHER" id="PTHR20772:SF2">
    <property type="entry name" value="PROTEIN FMP42"/>
    <property type="match status" value="1"/>
</dbReference>
<evidence type="ECO:0000256" key="3">
    <source>
        <dbReference type="ARBA" id="ARBA00022448"/>
    </source>
</evidence>
<dbReference type="InterPro" id="IPR052599">
    <property type="entry name" value="SLC43A_AATransporter"/>
</dbReference>
<dbReference type="GeneID" id="54294872"/>
<feature type="transmembrane region" description="Helical" evidence="7">
    <location>
        <begin position="425"/>
        <end position="443"/>
    </location>
</feature>
<evidence type="ECO:0000256" key="2">
    <source>
        <dbReference type="ARBA" id="ARBA00006595"/>
    </source>
</evidence>
<keyword evidence="3" id="KW-0813">Transport</keyword>
<dbReference type="GO" id="GO:0000329">
    <property type="term" value="C:fungal-type vacuole membrane"/>
    <property type="evidence" value="ECO:0007669"/>
    <property type="project" value="TreeGrafter"/>
</dbReference>
<name>A0A6A6B3S4_9PEZI</name>
<dbReference type="Pfam" id="PF07690">
    <property type="entry name" value="MFS_1"/>
    <property type="match status" value="1"/>
</dbReference>
<feature type="transmembrane region" description="Helical" evidence="7">
    <location>
        <begin position="204"/>
        <end position="226"/>
    </location>
</feature>
<dbReference type="InterPro" id="IPR011701">
    <property type="entry name" value="MFS"/>
</dbReference>
<keyword evidence="6 7" id="KW-0472">Membrane</keyword>
<gene>
    <name evidence="8" type="ORF">K452DRAFT_234670</name>
</gene>
<feature type="transmembrane region" description="Helical" evidence="7">
    <location>
        <begin position="374"/>
        <end position="394"/>
    </location>
</feature>
<accession>A0A6A6B3S4</accession>
<evidence type="ECO:0000313" key="8">
    <source>
        <dbReference type="EMBL" id="KAF2138258.1"/>
    </source>
</evidence>
<dbReference type="PANTHER" id="PTHR20772">
    <property type="entry name" value="PROTEIN FMP42"/>
    <property type="match status" value="1"/>
</dbReference>
<feature type="transmembrane region" description="Helical" evidence="7">
    <location>
        <begin position="61"/>
        <end position="84"/>
    </location>
</feature>
<organism evidence="8 9">
    <name type="scientific">Aplosporella prunicola CBS 121167</name>
    <dbReference type="NCBI Taxonomy" id="1176127"/>
    <lineage>
        <taxon>Eukaryota</taxon>
        <taxon>Fungi</taxon>
        <taxon>Dikarya</taxon>
        <taxon>Ascomycota</taxon>
        <taxon>Pezizomycotina</taxon>
        <taxon>Dothideomycetes</taxon>
        <taxon>Dothideomycetes incertae sedis</taxon>
        <taxon>Botryosphaeriales</taxon>
        <taxon>Aplosporellaceae</taxon>
        <taxon>Aplosporella</taxon>
    </lineage>
</organism>
<dbReference type="Gene3D" id="1.20.1250.20">
    <property type="entry name" value="MFS general substrate transporter like domains"/>
    <property type="match status" value="1"/>
</dbReference>
<evidence type="ECO:0000256" key="7">
    <source>
        <dbReference type="SAM" id="Phobius"/>
    </source>
</evidence>
<keyword evidence="5 7" id="KW-1133">Transmembrane helix</keyword>
<dbReference type="OrthoDB" id="330047at2759"/>
<comment type="subcellular location">
    <subcellularLocation>
        <location evidence="1">Membrane</location>
        <topology evidence="1">Multi-pass membrane protein</topology>
    </subcellularLocation>
</comment>
<evidence type="ECO:0000256" key="4">
    <source>
        <dbReference type="ARBA" id="ARBA00022692"/>
    </source>
</evidence>
<sequence>MSLAARASALEEIEPWRSRSPTPTGSQRKKLSFNPVDEGVWGPAAHEELAPAFEVSKTKRILQVVAAVIYCLLAAGIVFGYAALKPVLIREGVYRDRCTQDELDKDVRVCYEQELRLNLMFTVAAVCTNVCALPVGTILDRYGPRVSGMIGVVLLSIGALFMAFAGNFSFDGYTPGYLFLALGGPFVFISSFQLSNTFPKYSGLILALLTGAFDTSSALFLIYRMIYQSSDTSFTPKQFFLLYLVVPAYILVAQLFLMPPKSYQTVGELVGEVADSTTDVHDSDEDIEDADVLLGSKDASKQSAAEERKRQQSGVWGALHGKTAAQQIRSPWFVLITLFTIVQMTRINFFVATIRPQYEYLLGSYPKAVQINSFFDVALPLGGVVSVPFIGWVLDHTSTPFVLGLLVAIATLIGILGVIPQMWAAYANICLFVVYRPLYYTTVSDYAAKVFGFATFGKVYGLIICLAGLFNFGQAGLDALTHRVFDNNPVPVNLILLGLALVIGGALVAFTAWKSRTIHRERVEEEAEGARELLMPGVDGVDAEGVDWEERGRGRTANGYGAANGY</sequence>
<evidence type="ECO:0000256" key="6">
    <source>
        <dbReference type="ARBA" id="ARBA00023136"/>
    </source>
</evidence>
<feature type="transmembrane region" description="Helical" evidence="7">
    <location>
        <begin position="450"/>
        <end position="472"/>
    </location>
</feature>
<feature type="transmembrane region" description="Helical" evidence="7">
    <location>
        <begin position="492"/>
        <end position="513"/>
    </location>
</feature>
<feature type="transmembrane region" description="Helical" evidence="7">
    <location>
        <begin position="176"/>
        <end position="192"/>
    </location>
</feature>
<evidence type="ECO:0000256" key="5">
    <source>
        <dbReference type="ARBA" id="ARBA00022989"/>
    </source>
</evidence>
<dbReference type="InterPro" id="IPR036259">
    <property type="entry name" value="MFS_trans_sf"/>
</dbReference>
<feature type="transmembrane region" description="Helical" evidence="7">
    <location>
        <begin position="332"/>
        <end position="354"/>
    </location>
</feature>
<feature type="transmembrane region" description="Helical" evidence="7">
    <location>
        <begin position="238"/>
        <end position="257"/>
    </location>
</feature>
<keyword evidence="4 7" id="KW-0812">Transmembrane</keyword>
<dbReference type="SUPFAM" id="SSF103473">
    <property type="entry name" value="MFS general substrate transporter"/>
    <property type="match status" value="1"/>
</dbReference>
<dbReference type="GO" id="GO:0022857">
    <property type="term" value="F:transmembrane transporter activity"/>
    <property type="evidence" value="ECO:0007669"/>
    <property type="project" value="InterPro"/>
</dbReference>
<keyword evidence="9" id="KW-1185">Reference proteome</keyword>
<evidence type="ECO:0008006" key="10">
    <source>
        <dbReference type="Google" id="ProtNLM"/>
    </source>
</evidence>
<dbReference type="Proteomes" id="UP000799438">
    <property type="component" value="Unassembled WGS sequence"/>
</dbReference>
<reference evidence="8" key="1">
    <citation type="journal article" date="2020" name="Stud. Mycol.">
        <title>101 Dothideomycetes genomes: a test case for predicting lifestyles and emergence of pathogens.</title>
        <authorList>
            <person name="Haridas S."/>
            <person name="Albert R."/>
            <person name="Binder M."/>
            <person name="Bloem J."/>
            <person name="Labutti K."/>
            <person name="Salamov A."/>
            <person name="Andreopoulos B."/>
            <person name="Baker S."/>
            <person name="Barry K."/>
            <person name="Bills G."/>
            <person name="Bluhm B."/>
            <person name="Cannon C."/>
            <person name="Castanera R."/>
            <person name="Culley D."/>
            <person name="Daum C."/>
            <person name="Ezra D."/>
            <person name="Gonzalez J."/>
            <person name="Henrissat B."/>
            <person name="Kuo A."/>
            <person name="Liang C."/>
            <person name="Lipzen A."/>
            <person name="Lutzoni F."/>
            <person name="Magnuson J."/>
            <person name="Mondo S."/>
            <person name="Nolan M."/>
            <person name="Ohm R."/>
            <person name="Pangilinan J."/>
            <person name="Park H.-J."/>
            <person name="Ramirez L."/>
            <person name="Alfaro M."/>
            <person name="Sun H."/>
            <person name="Tritt A."/>
            <person name="Yoshinaga Y."/>
            <person name="Zwiers L.-H."/>
            <person name="Turgeon B."/>
            <person name="Goodwin S."/>
            <person name="Spatafora J."/>
            <person name="Crous P."/>
            <person name="Grigoriev I."/>
        </authorList>
    </citation>
    <scope>NUCLEOTIDE SEQUENCE</scope>
    <source>
        <strain evidence="8">CBS 121167</strain>
    </source>
</reference>
<evidence type="ECO:0000313" key="9">
    <source>
        <dbReference type="Proteomes" id="UP000799438"/>
    </source>
</evidence>
<proteinExistence type="inferred from homology"/>
<protein>
    <recommendedName>
        <fullName evidence="10">Major facilitator superfamily (MFS) profile domain-containing protein</fullName>
    </recommendedName>
</protein>